<dbReference type="RefSeq" id="WP_126561459.1">
    <property type="nucleotide sequence ID" value="NZ_RYDJ01000001.1"/>
</dbReference>
<feature type="transmembrane region" description="Helical" evidence="1">
    <location>
        <begin position="298"/>
        <end position="318"/>
    </location>
</feature>
<protein>
    <submittedName>
        <fullName evidence="2">Uncharacterized protein</fullName>
    </submittedName>
</protein>
<dbReference type="AlphaFoldDB" id="A0A3S0PKJ0"/>
<keyword evidence="1" id="KW-1133">Transmembrane helix</keyword>
<keyword evidence="3" id="KW-1185">Reference proteome</keyword>
<evidence type="ECO:0000313" key="3">
    <source>
        <dbReference type="Proteomes" id="UP000280825"/>
    </source>
</evidence>
<keyword evidence="1" id="KW-0812">Transmembrane</keyword>
<dbReference type="Proteomes" id="UP000280825">
    <property type="component" value="Unassembled WGS sequence"/>
</dbReference>
<reference evidence="2 3" key="1">
    <citation type="submission" date="2018-12" db="EMBL/GenBank/DDBJ databases">
        <title>Flavobacterium sp. nov., isolated from glacier ice.</title>
        <authorList>
            <person name="Liu Q."/>
            <person name="Xin Y.-H."/>
        </authorList>
    </citation>
    <scope>NUCLEOTIDE SEQUENCE [LARGE SCALE GENOMIC DNA]</scope>
    <source>
        <strain evidence="2 3">RB1N8</strain>
    </source>
</reference>
<gene>
    <name evidence="2" type="ORF">EKL98_02530</name>
</gene>
<evidence type="ECO:0000256" key="1">
    <source>
        <dbReference type="SAM" id="Phobius"/>
    </source>
</evidence>
<accession>A0A3S0PKJ0</accession>
<keyword evidence="1" id="KW-0472">Membrane</keyword>
<feature type="transmembrane region" description="Helical" evidence="1">
    <location>
        <begin position="50"/>
        <end position="68"/>
    </location>
</feature>
<comment type="caution">
    <text evidence="2">The sequence shown here is derived from an EMBL/GenBank/DDBJ whole genome shotgun (WGS) entry which is preliminary data.</text>
</comment>
<proteinExistence type="predicted"/>
<evidence type="ECO:0000313" key="2">
    <source>
        <dbReference type="EMBL" id="RTZ08213.1"/>
    </source>
</evidence>
<dbReference type="EMBL" id="RYDJ01000001">
    <property type="protein sequence ID" value="RTZ08213.1"/>
    <property type="molecule type" value="Genomic_DNA"/>
</dbReference>
<name>A0A3S0PKJ0_9FLAO</name>
<organism evidence="2 3">
    <name type="scientific">Flavobacterium bomense</name>
    <dbReference type="NCBI Taxonomy" id="2497483"/>
    <lineage>
        <taxon>Bacteria</taxon>
        <taxon>Pseudomonadati</taxon>
        <taxon>Bacteroidota</taxon>
        <taxon>Flavobacteriia</taxon>
        <taxon>Flavobacteriales</taxon>
        <taxon>Flavobacteriaceae</taxon>
        <taxon>Flavobacterium</taxon>
    </lineage>
</organism>
<feature type="transmembrane region" description="Helical" evidence="1">
    <location>
        <begin position="9"/>
        <end position="30"/>
    </location>
</feature>
<feature type="transmembrane region" description="Helical" evidence="1">
    <location>
        <begin position="89"/>
        <end position="109"/>
    </location>
</feature>
<sequence>MKFNIFQKIAFLVYISIILLIFIYFVPYQNNDNYIFHSSIISDGYGTMNYFRFLIYLIVPTLSFYLVWKYLDGMNSLESNVYKKKAKRELFVFFVFAGIIIGSILFFYVKNEYSEIRKERLESQISEINNSFNILKEELNKRPPFVYEILKDNQNNNFVPPSDETVLKEKRPPLDLTSANEILKESKNSSDPIIPPLPKGFTVIKKPIRKLNLDLSGYYEACKKDVNNVLKKTFNVRFSVKRKTQLERNIKQLIYNESSSEDLNYMIIDYVKVFSEDGIKKTKLEFELRELNFYNVKFNVVFAFLGSFILLYIIRPLFTMIKGMLKEVS</sequence>